<feature type="region of interest" description="Disordered" evidence="1">
    <location>
        <begin position="128"/>
        <end position="188"/>
    </location>
</feature>
<accession>A0ABQ6HLT3</accession>
<dbReference type="Pfam" id="PF01476">
    <property type="entry name" value="LysM"/>
    <property type="match status" value="1"/>
</dbReference>
<organism evidence="4 5">
    <name type="scientific">Arsenicicoccus piscis</name>
    <dbReference type="NCBI Taxonomy" id="673954"/>
    <lineage>
        <taxon>Bacteria</taxon>
        <taxon>Bacillati</taxon>
        <taxon>Actinomycetota</taxon>
        <taxon>Actinomycetes</taxon>
        <taxon>Micrococcales</taxon>
        <taxon>Intrasporangiaceae</taxon>
        <taxon>Arsenicicoccus</taxon>
    </lineage>
</organism>
<feature type="compositionally biased region" description="Low complexity" evidence="1">
    <location>
        <begin position="134"/>
        <end position="157"/>
    </location>
</feature>
<evidence type="ECO:0000256" key="2">
    <source>
        <dbReference type="SAM" id="Phobius"/>
    </source>
</evidence>
<feature type="transmembrane region" description="Helical" evidence="2">
    <location>
        <begin position="49"/>
        <end position="82"/>
    </location>
</feature>
<reference evidence="5" key="1">
    <citation type="journal article" date="2019" name="Int. J. Syst. Evol. Microbiol.">
        <title>The Global Catalogue of Microorganisms (GCM) 10K type strain sequencing project: providing services to taxonomists for standard genome sequencing and annotation.</title>
        <authorList>
            <consortium name="The Broad Institute Genomics Platform"/>
            <consortium name="The Broad Institute Genome Sequencing Center for Infectious Disease"/>
            <person name="Wu L."/>
            <person name="Ma J."/>
        </authorList>
    </citation>
    <scope>NUCLEOTIDE SEQUENCE [LARGE SCALE GENOMIC DNA]</scope>
    <source>
        <strain evidence="5">NBRC 105830</strain>
    </source>
</reference>
<dbReference type="InterPro" id="IPR018392">
    <property type="entry name" value="LysM"/>
</dbReference>
<keyword evidence="2" id="KW-0472">Membrane</keyword>
<feature type="transmembrane region" description="Helical" evidence="2">
    <location>
        <begin position="102"/>
        <end position="122"/>
    </location>
</feature>
<feature type="domain" description="LysM" evidence="3">
    <location>
        <begin position="202"/>
        <end position="228"/>
    </location>
</feature>
<dbReference type="EMBL" id="BSUJ01000001">
    <property type="protein sequence ID" value="GMA18555.1"/>
    <property type="molecule type" value="Genomic_DNA"/>
</dbReference>
<dbReference type="Gene3D" id="3.10.350.10">
    <property type="entry name" value="LysM domain"/>
    <property type="match status" value="1"/>
</dbReference>
<feature type="compositionally biased region" description="Pro residues" evidence="1">
    <location>
        <begin position="176"/>
        <end position="188"/>
    </location>
</feature>
<dbReference type="CDD" id="cd00118">
    <property type="entry name" value="LysM"/>
    <property type="match status" value="1"/>
</dbReference>
<evidence type="ECO:0000259" key="3">
    <source>
        <dbReference type="Pfam" id="PF01476"/>
    </source>
</evidence>
<protein>
    <recommendedName>
        <fullName evidence="3">LysM domain-containing protein</fullName>
    </recommendedName>
</protein>
<proteinExistence type="predicted"/>
<comment type="caution">
    <text evidence="4">The sequence shown here is derived from an EMBL/GenBank/DDBJ whole genome shotgun (WGS) entry which is preliminary data.</text>
</comment>
<gene>
    <name evidence="4" type="ORF">GCM10025862_05760</name>
</gene>
<name>A0ABQ6HLT3_9MICO</name>
<evidence type="ECO:0000313" key="4">
    <source>
        <dbReference type="EMBL" id="GMA18555.1"/>
    </source>
</evidence>
<dbReference type="Proteomes" id="UP001157109">
    <property type="component" value="Unassembled WGS sequence"/>
</dbReference>
<sequence length="262" mass="26371">MPRPGPAPLRVAALLVSAVAAAGLALLLAWQQGAPTVQAVIGGHGPQPTSAALLVAIATVAACLLVAWIATGVGLAALAVALPHRPVARVAERLAPSALRRLAAALVGAALLSGPASGLAHATARPTTAGAINTGPTSAGPTSTSPTSTSPTSTSPTHAITADGDTPEEPVVPRFVPSPPPRIVHTPPPAVAHRLVHDDEVVVRRGDTLWDLAARHLGPGATVEQVAAAWPRWYARNRAVIGSDPGLLLPGQRLRPPTGGRA</sequence>
<evidence type="ECO:0000256" key="1">
    <source>
        <dbReference type="SAM" id="MobiDB-lite"/>
    </source>
</evidence>
<keyword evidence="2" id="KW-0812">Transmembrane</keyword>
<keyword evidence="2" id="KW-1133">Transmembrane helix</keyword>
<evidence type="ECO:0000313" key="5">
    <source>
        <dbReference type="Proteomes" id="UP001157109"/>
    </source>
</evidence>
<keyword evidence="5" id="KW-1185">Reference proteome</keyword>
<dbReference type="InterPro" id="IPR036779">
    <property type="entry name" value="LysM_dom_sf"/>
</dbReference>